<sequence>MTEKLLRPLRTRPWPERWLTRVLGAALSAAAYLLCLPWDLRNRPETADSPVETTPVTGLGVVFLVLILLLLAAYFGHRDALAWPLLLVAVPPATLLYVSLRTHPGPPDGFANAWPLTWAFFTLLGAAGVLVVAAVARQFRADLVDEELILAHHM</sequence>
<dbReference type="EMBL" id="BMMM01000002">
    <property type="protein sequence ID" value="GGN53591.1"/>
    <property type="molecule type" value="Genomic_DNA"/>
</dbReference>
<gene>
    <name evidence="2" type="ORF">GCM10011579_011920</name>
</gene>
<feature type="transmembrane region" description="Helical" evidence="1">
    <location>
        <begin position="55"/>
        <end position="74"/>
    </location>
</feature>
<dbReference type="Proteomes" id="UP000600365">
    <property type="component" value="Unassembled WGS sequence"/>
</dbReference>
<comment type="caution">
    <text evidence="2">The sequence shown here is derived from an EMBL/GenBank/DDBJ whole genome shotgun (WGS) entry which is preliminary data.</text>
</comment>
<feature type="transmembrane region" description="Helical" evidence="1">
    <location>
        <begin position="81"/>
        <end position="98"/>
    </location>
</feature>
<evidence type="ECO:0000313" key="3">
    <source>
        <dbReference type="Proteomes" id="UP000600365"/>
    </source>
</evidence>
<reference evidence="2 3" key="1">
    <citation type="journal article" date="2014" name="Int. J. Syst. Evol. Microbiol.">
        <title>Complete genome sequence of Corynebacterium casei LMG S-19264T (=DSM 44701T), isolated from a smear-ripened cheese.</title>
        <authorList>
            <consortium name="US DOE Joint Genome Institute (JGI-PGF)"/>
            <person name="Walter F."/>
            <person name="Albersmeier A."/>
            <person name="Kalinowski J."/>
            <person name="Ruckert C."/>
        </authorList>
    </citation>
    <scope>NUCLEOTIDE SEQUENCE [LARGE SCALE GENOMIC DNA]</scope>
    <source>
        <strain evidence="2 3">CGMCC 4.7111</strain>
    </source>
</reference>
<evidence type="ECO:0000256" key="1">
    <source>
        <dbReference type="SAM" id="Phobius"/>
    </source>
</evidence>
<dbReference type="AlphaFoldDB" id="A0A918D029"/>
<keyword evidence="1" id="KW-0812">Transmembrane</keyword>
<dbReference type="RefSeq" id="WP_189184797.1">
    <property type="nucleotide sequence ID" value="NZ_BMMM01000002.1"/>
</dbReference>
<keyword evidence="1" id="KW-1133">Transmembrane helix</keyword>
<name>A0A918D029_9ACTN</name>
<feature type="transmembrane region" description="Helical" evidence="1">
    <location>
        <begin position="21"/>
        <end position="40"/>
    </location>
</feature>
<proteinExistence type="predicted"/>
<organism evidence="2 3">
    <name type="scientific">Streptomyces albiflavescens</name>
    <dbReference type="NCBI Taxonomy" id="1623582"/>
    <lineage>
        <taxon>Bacteria</taxon>
        <taxon>Bacillati</taxon>
        <taxon>Actinomycetota</taxon>
        <taxon>Actinomycetes</taxon>
        <taxon>Kitasatosporales</taxon>
        <taxon>Streptomycetaceae</taxon>
        <taxon>Streptomyces</taxon>
    </lineage>
</organism>
<accession>A0A918D029</accession>
<evidence type="ECO:0000313" key="2">
    <source>
        <dbReference type="EMBL" id="GGN53591.1"/>
    </source>
</evidence>
<keyword evidence="3" id="KW-1185">Reference proteome</keyword>
<protein>
    <submittedName>
        <fullName evidence="2">Uncharacterized protein</fullName>
    </submittedName>
</protein>
<keyword evidence="1" id="KW-0472">Membrane</keyword>
<feature type="transmembrane region" description="Helical" evidence="1">
    <location>
        <begin position="118"/>
        <end position="136"/>
    </location>
</feature>